<evidence type="ECO:0000313" key="1">
    <source>
        <dbReference type="EMBL" id="ERG68030.1"/>
    </source>
</evidence>
<comment type="caution">
    <text evidence="1">The sequence shown here is derived from an EMBL/GenBank/DDBJ whole genome shotgun (WGS) entry which is preliminary data.</text>
</comment>
<dbReference type="EMBL" id="ATCL01000012">
    <property type="protein sequence ID" value="ERG68030.1"/>
    <property type="molecule type" value="Genomic_DNA"/>
</dbReference>
<dbReference type="Proteomes" id="UP000016464">
    <property type="component" value="Unassembled WGS sequence"/>
</dbReference>
<gene>
    <name evidence="1" type="ORF">M467_12135</name>
</gene>
<name>U1N653_9BACL</name>
<accession>U1N653</accession>
<proteinExistence type="predicted"/>
<dbReference type="RefSeq" id="WP_021065790.1">
    <property type="nucleotide sequence ID" value="NZ_ATCL01000012.1"/>
</dbReference>
<protein>
    <submittedName>
        <fullName evidence="1">Uncharacterized protein</fullName>
    </submittedName>
</protein>
<sequence>MADIYENDNIVSSMEPLLELINDINSQAQIQDHQISRISELTEIYNRLRRLYTSDYTVSAIHATELDTGSFELPNLTMYDVGNSTGYTINKLSIFTGDIIETPDGKEGMIVEHSSPIAPEFFFVKDPPVFKLIMKDRTVVINKEDAHGSLTLDGSTQLKLTRPYYLFKDHEEVIFDKNDTQNNLFISLNKRKRDNFFESDRRFDEETTDEMIRQLFPEYFD</sequence>
<evidence type="ECO:0000313" key="2">
    <source>
        <dbReference type="Proteomes" id="UP000016464"/>
    </source>
</evidence>
<organism evidence="1 2">
    <name type="scientific">Exiguobacterium chiriqhucha RW-2</name>
    <dbReference type="NCBI Taxonomy" id="1345023"/>
    <lineage>
        <taxon>Bacteria</taxon>
        <taxon>Bacillati</taxon>
        <taxon>Bacillota</taxon>
        <taxon>Bacilli</taxon>
        <taxon>Bacillales</taxon>
        <taxon>Bacillales Family XII. Incertae Sedis</taxon>
        <taxon>Exiguobacterium</taxon>
    </lineage>
</organism>
<dbReference type="AlphaFoldDB" id="U1N653"/>
<keyword evidence="2" id="KW-1185">Reference proteome</keyword>
<reference evidence="1 2" key="1">
    <citation type="journal article" date="2013" name="Genome Announc.">
        <title>Draft Genome Sequence of Exiguobacterium pavilionensis Strain RW-2, with Wide Thermal, Salinity, and pH Tolerance, Isolated from Modern Freshwater Microbialites.</title>
        <authorList>
            <person name="White R.A.III."/>
            <person name="Grassa C.J."/>
            <person name="Suttle C.A."/>
        </authorList>
    </citation>
    <scope>NUCLEOTIDE SEQUENCE [LARGE SCALE GENOMIC DNA]</scope>
    <source>
        <strain evidence="1 2">RW-2</strain>
    </source>
</reference>